<dbReference type="Gene3D" id="1.10.10.10">
    <property type="entry name" value="Winged helix-like DNA-binding domain superfamily/Winged helix DNA-binding domain"/>
    <property type="match status" value="1"/>
</dbReference>
<dbReference type="Gene3D" id="3.40.50.10140">
    <property type="entry name" value="Toll/interleukin-1 receptor homology (TIR) domain"/>
    <property type="match status" value="1"/>
</dbReference>
<dbReference type="EC" id="2.7.11.1" evidence="1"/>
<dbReference type="Pfam" id="PF08477">
    <property type="entry name" value="Roc"/>
    <property type="match status" value="1"/>
</dbReference>
<evidence type="ECO:0000256" key="3">
    <source>
        <dbReference type="ARBA" id="ARBA00022614"/>
    </source>
</evidence>
<dbReference type="InterPro" id="IPR000157">
    <property type="entry name" value="TIR_dom"/>
</dbReference>
<dbReference type="Pfam" id="PF13676">
    <property type="entry name" value="TIR_2"/>
    <property type="match status" value="1"/>
</dbReference>
<evidence type="ECO:0000256" key="1">
    <source>
        <dbReference type="ARBA" id="ARBA00012513"/>
    </source>
</evidence>
<dbReference type="SUPFAM" id="SSF52200">
    <property type="entry name" value="Toll/Interleukin receptor TIR domain"/>
    <property type="match status" value="1"/>
</dbReference>
<dbReference type="InterPro" id="IPR001611">
    <property type="entry name" value="Leu-rich_rpt"/>
</dbReference>
<dbReference type="InterPro" id="IPR020859">
    <property type="entry name" value="ROC"/>
</dbReference>
<proteinExistence type="predicted"/>
<dbReference type="PRINTS" id="PR00019">
    <property type="entry name" value="LEURICHRPT"/>
</dbReference>
<dbReference type="PROSITE" id="PS51424">
    <property type="entry name" value="ROC"/>
    <property type="match status" value="1"/>
</dbReference>
<dbReference type="SUPFAM" id="SSF52058">
    <property type="entry name" value="L domain-like"/>
    <property type="match status" value="1"/>
</dbReference>
<dbReference type="PANTHER" id="PTHR48051">
    <property type="match status" value="1"/>
</dbReference>
<sequence length="887" mass="100461">MPESVGQLTSLTSLYLSNNQLSSLPESVGQLSSLTSLDLSNNQLSTLPESVGQLSSLTSLSLSNNQLGSLPESVGQLSSLTSLSLSNNQLSSLPESVGQLSRLASLDLWNNKISSLPDWVQKLFTLKTLDLRANRLPIPPEVLGGKHRYNKPAPAADVINYYFQEKSDTPLYEAKLIIVGEGGAGKTTLAKKLIDPNYELNKDEKSTEGIEVIPYEFDHPSGHRCKVNIWDFGGQEIYHATHQFFLSERAVYALVADSRKENTDFYFWLNAIQLHGGDSPVLLIKNEKQDRPCSVPDMQLRGQFKNLKDSLETNFASKRNLETVKTTLEQYISNLPHVGDPLPKTWAQVRSVLENQALGSDHYISIQDYRQICTAQGIPTRNEQDRLSRFLHQLGVFLHFQDIDQLAKTIFLTPAWSTDAVYKVLDTPKVRKNCGRFNQADLQEIWSDHQYADVRGELLALMQEFEVAYEIIGRKQHYIAPHLLEANLPQEHQYRWDEQDNLILSYYYPFKPKNIFPRFIVALHRYIENQILVWKHGVVLSIGSARAEVIEDVRYEAAHIRIRICGTDKKRLLSIIGHELERIHSSFNNLNYETRIPCNCPECKPSQTPYQFAYPVLQKSLSKRNLEVQCQKSFEMVNVRHLIDDVIEPSFDRSPDRSPNRSPDRSSDHSDASIAFASTHQSPYKAPAPQNSPFSNKVEIAVNFPAQQYQEQTTDMSTTINQFGQGDNIAGDKIGRDKIETQINAPAPLTPAPSSLQSSLDIFISYAREDGNPAAERLRQEMTSAGFAVWRDIENMQGGQEWKVQLRTALRQVKAVVLLLTPKAVASKYVEWELEMARMAETTILPVLIQDCDIPDELDRLHYRNLSSEHSYPTELLLLIKDLNQLG</sequence>
<evidence type="ECO:0000256" key="8">
    <source>
        <dbReference type="ARBA" id="ARBA00022840"/>
    </source>
</evidence>
<gene>
    <name evidence="15" type="ORF">HLUCCA11_18720</name>
</gene>
<protein>
    <recommendedName>
        <fullName evidence="1">non-specific serine/threonine protein kinase</fullName>
        <ecNumber evidence="1">2.7.11.1</ecNumber>
    </recommendedName>
</protein>
<dbReference type="InterPro" id="IPR057263">
    <property type="entry name" value="COR-B"/>
</dbReference>
<evidence type="ECO:0000313" key="15">
    <source>
        <dbReference type="EMBL" id="KPQ33355.1"/>
    </source>
</evidence>
<dbReference type="PANTHER" id="PTHR48051:SF1">
    <property type="entry name" value="RAS SUPPRESSOR PROTEIN 1"/>
    <property type="match status" value="1"/>
</dbReference>
<dbReference type="PROSITE" id="PS50104">
    <property type="entry name" value="TIR"/>
    <property type="match status" value="1"/>
</dbReference>
<dbReference type="AlphaFoldDB" id="A0A0P7ZKF0"/>
<dbReference type="Gene3D" id="3.80.10.10">
    <property type="entry name" value="Ribonuclease Inhibitor"/>
    <property type="match status" value="1"/>
</dbReference>
<dbReference type="GO" id="GO:0007165">
    <property type="term" value="P:signal transduction"/>
    <property type="evidence" value="ECO:0007669"/>
    <property type="project" value="InterPro"/>
</dbReference>
<keyword evidence="7" id="KW-0418">Kinase</keyword>
<dbReference type="InterPro" id="IPR050216">
    <property type="entry name" value="LRR_domain-containing"/>
</dbReference>
<dbReference type="Pfam" id="PF23598">
    <property type="entry name" value="LRR_14"/>
    <property type="match status" value="1"/>
</dbReference>
<dbReference type="EMBL" id="LJZR01000033">
    <property type="protein sequence ID" value="KPQ33355.1"/>
    <property type="molecule type" value="Genomic_DNA"/>
</dbReference>
<evidence type="ECO:0000256" key="7">
    <source>
        <dbReference type="ARBA" id="ARBA00022777"/>
    </source>
</evidence>
<evidence type="ECO:0000256" key="4">
    <source>
        <dbReference type="ARBA" id="ARBA00022679"/>
    </source>
</evidence>
<dbReference type="GO" id="GO:0005524">
    <property type="term" value="F:ATP binding"/>
    <property type="evidence" value="ECO:0007669"/>
    <property type="project" value="UniProtKB-KW"/>
</dbReference>
<evidence type="ECO:0000256" key="2">
    <source>
        <dbReference type="ARBA" id="ARBA00022527"/>
    </source>
</evidence>
<dbReference type="SMART" id="SM00364">
    <property type="entry name" value="LRR_BAC"/>
    <property type="match status" value="5"/>
</dbReference>
<dbReference type="Pfam" id="PF25497">
    <property type="entry name" value="COR-B"/>
    <property type="match status" value="1"/>
</dbReference>
<dbReference type="FunFam" id="3.80.10.10:FF:000041">
    <property type="entry name" value="LRR receptor-like serine/threonine-protein kinase ERECTA"/>
    <property type="match status" value="1"/>
</dbReference>
<dbReference type="InterPro" id="IPR032675">
    <property type="entry name" value="LRR_dom_sf"/>
</dbReference>
<evidence type="ECO:0000256" key="5">
    <source>
        <dbReference type="ARBA" id="ARBA00022737"/>
    </source>
</evidence>
<keyword evidence="6" id="KW-0547">Nucleotide-binding</keyword>
<evidence type="ECO:0000313" key="16">
    <source>
        <dbReference type="Proteomes" id="UP000050465"/>
    </source>
</evidence>
<name>A0A0P7ZKF0_9CYAN</name>
<dbReference type="Gene3D" id="3.30.310.200">
    <property type="match status" value="1"/>
</dbReference>
<keyword evidence="2" id="KW-0723">Serine/threonine-protein kinase</keyword>
<keyword evidence="8" id="KW-0067">ATP-binding</keyword>
<dbReference type="SMART" id="SM00369">
    <property type="entry name" value="LRR_TYP"/>
    <property type="match status" value="6"/>
</dbReference>
<comment type="catalytic activity">
    <reaction evidence="10">
        <text>L-threonyl-[protein] + ATP = O-phospho-L-threonyl-[protein] + ADP + H(+)</text>
        <dbReference type="Rhea" id="RHEA:46608"/>
        <dbReference type="Rhea" id="RHEA-COMP:11060"/>
        <dbReference type="Rhea" id="RHEA-COMP:11605"/>
        <dbReference type="ChEBI" id="CHEBI:15378"/>
        <dbReference type="ChEBI" id="CHEBI:30013"/>
        <dbReference type="ChEBI" id="CHEBI:30616"/>
        <dbReference type="ChEBI" id="CHEBI:61977"/>
        <dbReference type="ChEBI" id="CHEBI:456216"/>
        <dbReference type="EC" id="2.7.11.1"/>
    </reaction>
</comment>
<comment type="catalytic activity">
    <reaction evidence="11">
        <text>L-seryl-[protein] + ATP = O-phospho-L-seryl-[protein] + ADP + H(+)</text>
        <dbReference type="Rhea" id="RHEA:17989"/>
        <dbReference type="Rhea" id="RHEA-COMP:9863"/>
        <dbReference type="Rhea" id="RHEA-COMP:11604"/>
        <dbReference type="ChEBI" id="CHEBI:15378"/>
        <dbReference type="ChEBI" id="CHEBI:29999"/>
        <dbReference type="ChEBI" id="CHEBI:30616"/>
        <dbReference type="ChEBI" id="CHEBI:83421"/>
        <dbReference type="ChEBI" id="CHEBI:456216"/>
        <dbReference type="EC" id="2.7.11.1"/>
    </reaction>
</comment>
<evidence type="ECO:0000256" key="10">
    <source>
        <dbReference type="ARBA" id="ARBA00047899"/>
    </source>
</evidence>
<dbReference type="Proteomes" id="UP000050465">
    <property type="component" value="Unassembled WGS sequence"/>
</dbReference>
<feature type="compositionally biased region" description="Basic and acidic residues" evidence="12">
    <location>
        <begin position="650"/>
        <end position="671"/>
    </location>
</feature>
<dbReference type="InterPro" id="IPR036388">
    <property type="entry name" value="WH-like_DNA-bd_sf"/>
</dbReference>
<dbReference type="Gene3D" id="1.10.10.2200">
    <property type="match status" value="1"/>
</dbReference>
<dbReference type="Gene3D" id="3.40.50.300">
    <property type="entry name" value="P-loop containing nucleotide triphosphate hydrolases"/>
    <property type="match status" value="1"/>
</dbReference>
<dbReference type="PRINTS" id="PR00449">
    <property type="entry name" value="RASTRNSFRMNG"/>
</dbReference>
<accession>A0A0P7ZKF0</accession>
<feature type="region of interest" description="Disordered" evidence="12">
    <location>
        <begin position="648"/>
        <end position="671"/>
    </location>
</feature>
<reference evidence="15 16" key="1">
    <citation type="submission" date="2015-09" db="EMBL/GenBank/DDBJ databases">
        <title>Identification and resolution of microdiversity through metagenomic sequencing of parallel consortia.</title>
        <authorList>
            <person name="Nelson W.C."/>
            <person name="Romine M.F."/>
            <person name="Lindemann S.R."/>
        </authorList>
    </citation>
    <scope>NUCLEOTIDE SEQUENCE [LARGE SCALE GENOMIC DNA]</scope>
    <source>
        <strain evidence="15">Ana</strain>
    </source>
</reference>
<dbReference type="PROSITE" id="PS51450">
    <property type="entry name" value="LRR"/>
    <property type="match status" value="5"/>
</dbReference>
<comment type="caution">
    <text evidence="15">The sequence shown here is derived from an EMBL/GenBank/DDBJ whole genome shotgun (WGS) entry which is preliminary data.</text>
</comment>
<evidence type="ECO:0000256" key="6">
    <source>
        <dbReference type="ARBA" id="ARBA00022741"/>
    </source>
</evidence>
<dbReference type="SUPFAM" id="SSF52540">
    <property type="entry name" value="P-loop containing nucleoside triphosphate hydrolases"/>
    <property type="match status" value="1"/>
</dbReference>
<keyword evidence="9" id="KW-0342">GTP-binding</keyword>
<organism evidence="15 16">
    <name type="scientific">Phormidesmis priestleyi Ana</name>
    <dbReference type="NCBI Taxonomy" id="1666911"/>
    <lineage>
        <taxon>Bacteria</taxon>
        <taxon>Bacillati</taxon>
        <taxon>Cyanobacteriota</taxon>
        <taxon>Cyanophyceae</taxon>
        <taxon>Leptolyngbyales</taxon>
        <taxon>Leptolyngbyaceae</taxon>
        <taxon>Phormidesmis</taxon>
    </lineage>
</organism>
<dbReference type="InterPro" id="IPR027417">
    <property type="entry name" value="P-loop_NTPase"/>
</dbReference>
<evidence type="ECO:0000256" key="11">
    <source>
        <dbReference type="ARBA" id="ARBA00048679"/>
    </source>
</evidence>
<keyword evidence="3" id="KW-0433">Leucine-rich repeat</keyword>
<keyword evidence="5" id="KW-0677">Repeat</keyword>
<feature type="domain" description="Roc" evidence="14">
    <location>
        <begin position="167"/>
        <end position="335"/>
    </location>
</feature>
<dbReference type="InterPro" id="IPR032171">
    <property type="entry name" value="COR-A"/>
</dbReference>
<evidence type="ECO:0000256" key="12">
    <source>
        <dbReference type="SAM" id="MobiDB-lite"/>
    </source>
</evidence>
<dbReference type="Pfam" id="PF00560">
    <property type="entry name" value="LRR_1"/>
    <property type="match status" value="1"/>
</dbReference>
<evidence type="ECO:0000259" key="13">
    <source>
        <dbReference type="PROSITE" id="PS50104"/>
    </source>
</evidence>
<keyword evidence="4" id="KW-0808">Transferase</keyword>
<dbReference type="InterPro" id="IPR055414">
    <property type="entry name" value="LRR_R13L4/SHOC2-like"/>
</dbReference>
<dbReference type="InterPro" id="IPR035897">
    <property type="entry name" value="Toll_tir_struct_dom_sf"/>
</dbReference>
<evidence type="ECO:0000256" key="9">
    <source>
        <dbReference type="ARBA" id="ARBA00023134"/>
    </source>
</evidence>
<dbReference type="Pfam" id="PF16095">
    <property type="entry name" value="COR-A"/>
    <property type="match status" value="1"/>
</dbReference>
<evidence type="ECO:0000259" key="14">
    <source>
        <dbReference type="PROSITE" id="PS51424"/>
    </source>
</evidence>
<dbReference type="PATRIC" id="fig|1666911.3.peg.2245"/>
<dbReference type="InterPro" id="IPR003591">
    <property type="entry name" value="Leu-rich_rpt_typical-subtyp"/>
</dbReference>
<dbReference type="GO" id="GO:0005737">
    <property type="term" value="C:cytoplasm"/>
    <property type="evidence" value="ECO:0007669"/>
    <property type="project" value="TreeGrafter"/>
</dbReference>
<feature type="domain" description="TIR" evidence="13">
    <location>
        <begin position="758"/>
        <end position="887"/>
    </location>
</feature>
<dbReference type="GO" id="GO:0004674">
    <property type="term" value="F:protein serine/threonine kinase activity"/>
    <property type="evidence" value="ECO:0007669"/>
    <property type="project" value="UniProtKB-KW"/>
</dbReference>
<dbReference type="STRING" id="1666911.HLUCCA11_18720"/>